<sequence>MDRGGMEESPISTDEEEIAIERKLSQLPPAPERQMMMTKSRSAYSALSGSATTKPNFDCADVSSSEDDSDAEFHVHPSLKGLTKTRSEYSVPRIRAKPSDFEVTSFSVSIDQSWPAPDEPRQKKRQEQKKPSISCWSSPPNLYETEPGDDLSLSAASATCWSAPDITNDYEEERESDEEDDEDEEESEDDGPLMVRAYMRGEGSGRRGSDGSQEGEGLIFADSYPVIDTTDPESSLSHTPHGSDLDDDDSRPVSPTFDGPPPRPVAAMKRTLEMCDLGDSQDGGDCRPTKDLPSSSRPPFLCRSSLHDSAPNLSGLAPRERTLADKIERTPVPDRPSSLLSSEHSALDEEERMQLREREEWLERGSRMQLYDYDDVEVEYRAVEGNTEPRNLLSPGDERLCRSEYGLSPTHRIDNRDFYETAHAVLCAAGDRVNEFPKDASLDNDRCNPEVIEAEAAAETRPRRGVSWYHDHMPSSISMYERSIRDHEDDFDYRCGTAAGFGRRGERVEPMGGARQGSIRSLREEHAMRSRTASARELQLQQHPQPSDPLMEDPRMSGSWEYRDHRDADKHLERIPLPPPPIQVMNRPSDLAVRPHPEHSASVRPLQLRSDHTPTFNDLKTPISPNVLPSPAGSGRRLPQLPYHHTHTQGHSSPPFLYSRGDHQRAMNPKEEHRLCYGMDQSGMYRSTGAAEYEEDGLNGNSSYGVYSGGGGARKTLFSMDDSSGVSSCTNSDHQLAPTHRAQSAFHARHHDEITLEIGDAVRVDRQFDDHWSQGVNLRSGQSGIFPSALVVEIDVIEEICQGALPTNTNKILTAERDTFYLTLLASIEVGHHKGNDVLTQAMNKVLAMYKRKEEIIVPQTVLMEISFRGIHIIDKKKKNFFQCPSFDFFYSLQNISFCGAHPKQLRYFGFITKHPLLPRFACHVFLSNESTQPIVESIGRAFKRSYDEYMAFAHPTEDIYLE</sequence>
<dbReference type="EnsemblMetazoa" id="PPA05592.1">
    <property type="protein sequence ID" value="PPA05592.1"/>
    <property type="gene ID" value="WBGene00095146"/>
</dbReference>
<dbReference type="SMART" id="SM00326">
    <property type="entry name" value="SH3"/>
    <property type="match status" value="1"/>
</dbReference>
<dbReference type="PROSITE" id="PS01179">
    <property type="entry name" value="PID"/>
    <property type="match status" value="1"/>
</dbReference>
<evidence type="ECO:0000256" key="4">
    <source>
        <dbReference type="ARBA" id="ARBA00022490"/>
    </source>
</evidence>
<comment type="similarity">
    <text evidence="2">Belongs to the JIP scaffold family.</text>
</comment>
<dbReference type="GO" id="GO:0046328">
    <property type="term" value="P:regulation of JNK cascade"/>
    <property type="evidence" value="ECO:0007669"/>
    <property type="project" value="InterPro"/>
</dbReference>
<keyword evidence="3" id="KW-0728">SH3 domain</keyword>
<organism evidence="6 7">
    <name type="scientific">Pristionchus pacificus</name>
    <name type="common">Parasitic nematode worm</name>
    <dbReference type="NCBI Taxonomy" id="54126"/>
    <lineage>
        <taxon>Eukaryota</taxon>
        <taxon>Metazoa</taxon>
        <taxon>Ecdysozoa</taxon>
        <taxon>Nematoda</taxon>
        <taxon>Chromadorea</taxon>
        <taxon>Rhabditida</taxon>
        <taxon>Rhabditina</taxon>
        <taxon>Diplogasteromorpha</taxon>
        <taxon>Diplogasteroidea</taxon>
        <taxon>Neodiplogasteridae</taxon>
        <taxon>Pristionchus</taxon>
    </lineage>
</organism>
<evidence type="ECO:0000256" key="2">
    <source>
        <dbReference type="ARBA" id="ARBA00009866"/>
    </source>
</evidence>
<feature type="compositionally biased region" description="Basic and acidic residues" evidence="5">
    <location>
        <begin position="318"/>
        <end position="332"/>
    </location>
</feature>
<dbReference type="Gene3D" id="2.30.29.30">
    <property type="entry name" value="Pleckstrin-homology domain (PH domain)/Phosphotyrosine-binding domain (PTB)"/>
    <property type="match status" value="1"/>
</dbReference>
<evidence type="ECO:0000256" key="3">
    <source>
        <dbReference type="ARBA" id="ARBA00022443"/>
    </source>
</evidence>
<name>A0A2A6CTK1_PRIPA</name>
<dbReference type="PANTHER" id="PTHR47437">
    <property type="entry name" value="JNK-INTERACTING PROTEIN 1-LIKE PROTEIN"/>
    <property type="match status" value="1"/>
</dbReference>
<dbReference type="Pfam" id="PF00640">
    <property type="entry name" value="PID"/>
    <property type="match status" value="1"/>
</dbReference>
<dbReference type="SUPFAM" id="SSF50044">
    <property type="entry name" value="SH3-domain"/>
    <property type="match status" value="1"/>
</dbReference>
<reference evidence="7" key="1">
    <citation type="journal article" date="2008" name="Nat. Genet.">
        <title>The Pristionchus pacificus genome provides a unique perspective on nematode lifestyle and parasitism.</title>
        <authorList>
            <person name="Dieterich C."/>
            <person name="Clifton S.W."/>
            <person name="Schuster L.N."/>
            <person name="Chinwalla A."/>
            <person name="Delehaunty K."/>
            <person name="Dinkelacker I."/>
            <person name="Fulton L."/>
            <person name="Fulton R."/>
            <person name="Godfrey J."/>
            <person name="Minx P."/>
            <person name="Mitreva M."/>
            <person name="Roeseler W."/>
            <person name="Tian H."/>
            <person name="Witte H."/>
            <person name="Yang S.P."/>
            <person name="Wilson R.K."/>
            <person name="Sommer R.J."/>
        </authorList>
    </citation>
    <scope>NUCLEOTIDE SEQUENCE [LARGE SCALE GENOMIC DNA]</scope>
    <source>
        <strain evidence="7">PS312</strain>
    </source>
</reference>
<evidence type="ECO:0000313" key="7">
    <source>
        <dbReference type="Proteomes" id="UP000005239"/>
    </source>
</evidence>
<dbReference type="SUPFAM" id="SSF50729">
    <property type="entry name" value="PH domain-like"/>
    <property type="match status" value="1"/>
</dbReference>
<reference evidence="6" key="2">
    <citation type="submission" date="2022-06" db="UniProtKB">
        <authorList>
            <consortium name="EnsemblMetazoa"/>
        </authorList>
    </citation>
    <scope>IDENTIFICATION</scope>
    <source>
        <strain evidence="6">PS312</strain>
    </source>
</reference>
<dbReference type="Pfam" id="PF00018">
    <property type="entry name" value="SH3_1"/>
    <property type="match status" value="1"/>
</dbReference>
<dbReference type="Proteomes" id="UP000005239">
    <property type="component" value="Unassembled WGS sequence"/>
</dbReference>
<accession>A0A8R1Y9C7</accession>
<dbReference type="InterPro" id="IPR011993">
    <property type="entry name" value="PH-like_dom_sf"/>
</dbReference>
<feature type="compositionally biased region" description="Polar residues" evidence="5">
    <location>
        <begin position="102"/>
        <end position="112"/>
    </location>
</feature>
<evidence type="ECO:0000313" key="6">
    <source>
        <dbReference type="EnsemblMetazoa" id="PPA05592.1"/>
    </source>
</evidence>
<proteinExistence type="inferred from homology"/>
<dbReference type="InterPro" id="IPR036028">
    <property type="entry name" value="SH3-like_dom_sf"/>
</dbReference>
<dbReference type="CDD" id="cd01212">
    <property type="entry name" value="PTB_JIP"/>
    <property type="match status" value="1"/>
</dbReference>
<comment type="subcellular location">
    <subcellularLocation>
        <location evidence="1">Cytoplasm</location>
    </subcellularLocation>
</comment>
<gene>
    <name evidence="6" type="primary">WBGene00095146</name>
</gene>
<dbReference type="InterPro" id="IPR047178">
    <property type="entry name" value="JIP1_scaffold"/>
</dbReference>
<dbReference type="InterPro" id="IPR001452">
    <property type="entry name" value="SH3_domain"/>
</dbReference>
<feature type="region of interest" description="Disordered" evidence="5">
    <location>
        <begin position="22"/>
        <end position="351"/>
    </location>
</feature>
<dbReference type="PANTHER" id="PTHR47437:SF4">
    <property type="entry name" value="JNK-INTERACTING PROTEIN 1-LIKE PROTEIN"/>
    <property type="match status" value="1"/>
</dbReference>
<dbReference type="Gene3D" id="2.30.30.40">
    <property type="entry name" value="SH3 Domains"/>
    <property type="match status" value="1"/>
</dbReference>
<dbReference type="OrthoDB" id="5965083at2759"/>
<protein>
    <submittedName>
        <fullName evidence="6">Jip-1</fullName>
    </submittedName>
</protein>
<feature type="compositionally biased region" description="Polar residues" evidence="5">
    <location>
        <begin position="37"/>
        <end position="55"/>
    </location>
</feature>
<dbReference type="SMART" id="SM00462">
    <property type="entry name" value="PTB"/>
    <property type="match status" value="1"/>
</dbReference>
<dbReference type="AlphaFoldDB" id="A0A2A6CTK1"/>
<keyword evidence="4" id="KW-0963">Cytoplasm</keyword>
<accession>A0A2A6CTK1</accession>
<dbReference type="InterPro" id="IPR006020">
    <property type="entry name" value="PTB/PI_dom"/>
</dbReference>
<dbReference type="PROSITE" id="PS50002">
    <property type="entry name" value="SH3"/>
    <property type="match status" value="1"/>
</dbReference>
<dbReference type="GO" id="GO:0005737">
    <property type="term" value="C:cytoplasm"/>
    <property type="evidence" value="ECO:0007669"/>
    <property type="project" value="UniProtKB-SubCell"/>
</dbReference>
<keyword evidence="7" id="KW-1185">Reference proteome</keyword>
<evidence type="ECO:0000256" key="5">
    <source>
        <dbReference type="SAM" id="MobiDB-lite"/>
    </source>
</evidence>
<evidence type="ECO:0000256" key="1">
    <source>
        <dbReference type="ARBA" id="ARBA00004496"/>
    </source>
</evidence>
<feature type="region of interest" description="Disordered" evidence="5">
    <location>
        <begin position="504"/>
        <end position="561"/>
    </location>
</feature>
<feature type="compositionally biased region" description="Acidic residues" evidence="5">
    <location>
        <begin position="168"/>
        <end position="191"/>
    </location>
</feature>